<dbReference type="GO" id="GO:0005829">
    <property type="term" value="C:cytosol"/>
    <property type="evidence" value="ECO:0007669"/>
    <property type="project" value="GOC"/>
</dbReference>
<dbReference type="EMBL" id="VFQX01000002">
    <property type="protein sequence ID" value="KAF0984880.1"/>
    <property type="molecule type" value="Genomic_DNA"/>
</dbReference>
<evidence type="ECO:0000256" key="1">
    <source>
        <dbReference type="SAM" id="MobiDB-lite"/>
    </source>
</evidence>
<dbReference type="GO" id="GO:0005802">
    <property type="term" value="C:trans-Golgi network"/>
    <property type="evidence" value="ECO:0007669"/>
    <property type="project" value="TreeGrafter"/>
</dbReference>
<dbReference type="VEuPathDB" id="AmoebaDB:NfTy_031840"/>
<feature type="domain" description="Rhodanese" evidence="2">
    <location>
        <begin position="399"/>
        <end position="494"/>
    </location>
</feature>
<sequence length="740" mass="84804">MSLLYDEQDPWKGWTVQDVYQMSEKQLRDFCRETMIMPSSEIPSHELRVAVWKKLLSSKAAPSELTEQSFAAITEEESLPITKNQLIEHLRLVNQDTTALSEWAVDKTFKILVFHHQYMAERTSMANSSSSNMMVPPIIPNILSYRPEMARFVYQFIRCINVEPMPCTELYPMVYVMLTRYFKPLESKSNPMLDKDNSEQLHLLLDCFDQMFRLLLQYHDPELQIHFDRHRLEVIVDEIIPWSKSLLVDLILRFNSNFIETFTYFLDILIIERDPVIFTFFVISILIRDRTNLLNLTTTNELRQYCKDALSTSSTSKQQIIAVKSDISSLYLEVKNLEKETPLSARNQLLSLFQASAEVKFDAIKKQLQESVILPIPTSEIVDCFTKDRTRQQQRAKTTSVKYIIIDCRSVKSFQYARLPTAIHIGTRVGYDDEKMKAILQRFQDAKGSHFIIFGTGRKLPEEENLLRVIAMKFVTGGFPHVSIAIDGFKGCIKFMTSNQIEYVKDETVENVNKNSSGINTEEWTAKVSSFITWGKKMAEEFVNENKDKVPRLGASLTKAKSTIESKIKPVFSLGEEGSGSDDDELSNATATTNSSGGDSSQEPTTVVKIDELSTLGENIKLFTAQTRKSREPRYIAVGDNLIMCLKPHPQILGSGLILWKRTLRQIVKLSFKKTDNTSLSFTLKGYPNTLSYVPQPHDSTQKDKAPPSFVEQFAMENAQECIELVQRNIQKLKENNYLF</sequence>
<dbReference type="PROSITE" id="PS50206">
    <property type="entry name" value="RHODANESE_3"/>
    <property type="match status" value="1"/>
</dbReference>
<dbReference type="GO" id="GO:0099041">
    <property type="term" value="P:vesicle tethering to Golgi"/>
    <property type="evidence" value="ECO:0007669"/>
    <property type="project" value="TreeGrafter"/>
</dbReference>
<evidence type="ECO:0000313" key="3">
    <source>
        <dbReference type="EMBL" id="KAF0984880.1"/>
    </source>
</evidence>
<feature type="compositionally biased region" description="Polar residues" evidence="1">
    <location>
        <begin position="587"/>
        <end position="605"/>
    </location>
</feature>
<reference evidence="3 4" key="1">
    <citation type="journal article" date="2019" name="Sci. Rep.">
        <title>Nanopore sequencing improves the draft genome of the human pathogenic amoeba Naegleria fowleri.</title>
        <authorList>
            <person name="Liechti N."/>
            <person name="Schurch N."/>
            <person name="Bruggmann R."/>
            <person name="Wittwer M."/>
        </authorList>
    </citation>
    <scope>NUCLEOTIDE SEQUENCE [LARGE SCALE GENOMIC DNA]</scope>
    <source>
        <strain evidence="3 4">ATCC 30894</strain>
    </source>
</reference>
<keyword evidence="4" id="KW-1185">Reference proteome</keyword>
<dbReference type="Proteomes" id="UP000444721">
    <property type="component" value="Unassembled WGS sequence"/>
</dbReference>
<proteinExistence type="predicted"/>
<dbReference type="VEuPathDB" id="AmoebaDB:NF0108460"/>
<organism evidence="3 4">
    <name type="scientific">Naegleria fowleri</name>
    <name type="common">Brain eating amoeba</name>
    <dbReference type="NCBI Taxonomy" id="5763"/>
    <lineage>
        <taxon>Eukaryota</taxon>
        <taxon>Discoba</taxon>
        <taxon>Heterolobosea</taxon>
        <taxon>Tetramitia</taxon>
        <taxon>Eutetramitia</taxon>
        <taxon>Vahlkampfiidae</taxon>
        <taxon>Naegleria</taxon>
    </lineage>
</organism>
<gene>
    <name evidence="3" type="ORF">FDP41_000779</name>
</gene>
<comment type="caution">
    <text evidence="3">The sequence shown here is derived from an EMBL/GenBank/DDBJ whole genome shotgun (WGS) entry which is preliminary data.</text>
</comment>
<dbReference type="SUPFAM" id="SSF52821">
    <property type="entry name" value="Rhodanese/Cell cycle control phosphatase"/>
    <property type="match status" value="1"/>
</dbReference>
<dbReference type="PANTHER" id="PTHR13297:SF5">
    <property type="entry name" value="TBC1 DOMAIN FAMILY MEMBER 23"/>
    <property type="match status" value="1"/>
</dbReference>
<dbReference type="RefSeq" id="XP_044569593.1">
    <property type="nucleotide sequence ID" value="XM_044711572.1"/>
</dbReference>
<dbReference type="InterPro" id="IPR039755">
    <property type="entry name" value="TBC1D23"/>
</dbReference>
<dbReference type="OrthoDB" id="73307at2759"/>
<dbReference type="GeneID" id="68107997"/>
<feature type="region of interest" description="Disordered" evidence="1">
    <location>
        <begin position="573"/>
        <end position="605"/>
    </location>
</feature>
<accession>A0A6A5CHA0</accession>
<dbReference type="PANTHER" id="PTHR13297">
    <property type="entry name" value="TBC1 DOMAIN FAMILY MEMBER 23-RELATED"/>
    <property type="match status" value="1"/>
</dbReference>
<protein>
    <recommendedName>
        <fullName evidence="2">Rhodanese domain-containing protein</fullName>
    </recommendedName>
</protein>
<evidence type="ECO:0000313" key="4">
    <source>
        <dbReference type="Proteomes" id="UP000444721"/>
    </source>
</evidence>
<dbReference type="AlphaFoldDB" id="A0A6A5CHA0"/>
<evidence type="ECO:0000259" key="2">
    <source>
        <dbReference type="PROSITE" id="PS50206"/>
    </source>
</evidence>
<name>A0A6A5CHA0_NAEFO</name>
<dbReference type="InterPro" id="IPR036873">
    <property type="entry name" value="Rhodanese-like_dom_sf"/>
</dbReference>
<dbReference type="GO" id="GO:0042147">
    <property type="term" value="P:retrograde transport, endosome to Golgi"/>
    <property type="evidence" value="ECO:0007669"/>
    <property type="project" value="InterPro"/>
</dbReference>
<dbReference type="VEuPathDB" id="AmoebaDB:FDP41_000779"/>
<dbReference type="InterPro" id="IPR001763">
    <property type="entry name" value="Rhodanese-like_dom"/>
</dbReference>